<dbReference type="GO" id="GO:0046872">
    <property type="term" value="F:metal ion binding"/>
    <property type="evidence" value="ECO:0007669"/>
    <property type="project" value="UniProtKB-KW"/>
</dbReference>
<gene>
    <name evidence="17" type="ORF">CPRI1469_LOCUS2017</name>
</gene>
<evidence type="ECO:0000256" key="5">
    <source>
        <dbReference type="ARBA" id="ARBA00022670"/>
    </source>
</evidence>
<organism evidence="17">
    <name type="scientific">Chloropicon primus</name>
    <dbReference type="NCBI Taxonomy" id="1764295"/>
    <lineage>
        <taxon>Eukaryota</taxon>
        <taxon>Viridiplantae</taxon>
        <taxon>Chlorophyta</taxon>
        <taxon>Chloropicophyceae</taxon>
        <taxon>Chloropicales</taxon>
        <taxon>Chloropicaceae</taxon>
        <taxon>Chloropicon</taxon>
    </lineage>
</organism>
<comment type="subcellular location">
    <subcellularLocation>
        <location evidence="2">Membrane</location>
    </subcellularLocation>
</comment>
<dbReference type="SUPFAM" id="SSF52540">
    <property type="entry name" value="P-loop containing nucleoside triphosphate hydrolases"/>
    <property type="match status" value="1"/>
</dbReference>
<evidence type="ECO:0000256" key="9">
    <source>
        <dbReference type="ARBA" id="ARBA00022801"/>
    </source>
</evidence>
<evidence type="ECO:0000256" key="8">
    <source>
        <dbReference type="ARBA" id="ARBA00022741"/>
    </source>
</evidence>
<dbReference type="InterPro" id="IPR037219">
    <property type="entry name" value="Peptidase_M41-like"/>
</dbReference>
<dbReference type="Gene3D" id="1.20.58.760">
    <property type="entry name" value="Peptidase M41"/>
    <property type="match status" value="1"/>
</dbReference>
<dbReference type="Gene3D" id="3.30.720.210">
    <property type="match status" value="1"/>
</dbReference>
<comment type="similarity">
    <text evidence="4">In the N-terminal section; belongs to the AAA ATPase family.</text>
</comment>
<dbReference type="GO" id="GO:0016887">
    <property type="term" value="F:ATP hydrolysis activity"/>
    <property type="evidence" value="ECO:0007669"/>
    <property type="project" value="InterPro"/>
</dbReference>
<dbReference type="GO" id="GO:0005524">
    <property type="term" value="F:ATP binding"/>
    <property type="evidence" value="ECO:0007669"/>
    <property type="project" value="UniProtKB-KW"/>
</dbReference>
<dbReference type="Gene3D" id="3.40.50.300">
    <property type="entry name" value="P-loop containing nucleotide triphosphate hydrolases"/>
    <property type="match status" value="1"/>
</dbReference>
<evidence type="ECO:0000256" key="15">
    <source>
        <dbReference type="SAM" id="MobiDB-lite"/>
    </source>
</evidence>
<dbReference type="InterPro" id="IPR041569">
    <property type="entry name" value="AAA_lid_3"/>
</dbReference>
<dbReference type="AlphaFoldDB" id="A0A7S2SYG5"/>
<evidence type="ECO:0000256" key="7">
    <source>
        <dbReference type="ARBA" id="ARBA00022723"/>
    </source>
</evidence>
<dbReference type="SUPFAM" id="SSF140990">
    <property type="entry name" value="FtsH protease domain-like"/>
    <property type="match status" value="1"/>
</dbReference>
<feature type="region of interest" description="Disordered" evidence="15">
    <location>
        <begin position="1"/>
        <end position="93"/>
    </location>
</feature>
<dbReference type="InterPro" id="IPR003593">
    <property type="entry name" value="AAA+_ATPase"/>
</dbReference>
<evidence type="ECO:0000256" key="6">
    <source>
        <dbReference type="ARBA" id="ARBA00022692"/>
    </source>
</evidence>
<dbReference type="InterPro" id="IPR027417">
    <property type="entry name" value="P-loop_NTPase"/>
</dbReference>
<dbReference type="PANTHER" id="PTHR23076">
    <property type="entry name" value="METALLOPROTEASE M41 FTSH"/>
    <property type="match status" value="1"/>
</dbReference>
<dbReference type="SMART" id="SM00382">
    <property type="entry name" value="AAA"/>
    <property type="match status" value="1"/>
</dbReference>
<keyword evidence="7" id="KW-0479">Metal-binding</keyword>
<feature type="compositionally biased region" description="Low complexity" evidence="15">
    <location>
        <begin position="22"/>
        <end position="37"/>
    </location>
</feature>
<evidence type="ECO:0000256" key="14">
    <source>
        <dbReference type="ARBA" id="ARBA00023136"/>
    </source>
</evidence>
<evidence type="ECO:0000256" key="3">
    <source>
        <dbReference type="ARBA" id="ARBA00010044"/>
    </source>
</evidence>
<feature type="domain" description="AAA+ ATPase" evidence="16">
    <location>
        <begin position="315"/>
        <end position="455"/>
    </location>
</feature>
<dbReference type="InterPro" id="IPR003960">
    <property type="entry name" value="ATPase_AAA_CS"/>
</dbReference>
<evidence type="ECO:0000256" key="2">
    <source>
        <dbReference type="ARBA" id="ARBA00004370"/>
    </source>
</evidence>
<evidence type="ECO:0000256" key="10">
    <source>
        <dbReference type="ARBA" id="ARBA00022833"/>
    </source>
</evidence>
<evidence type="ECO:0000256" key="11">
    <source>
        <dbReference type="ARBA" id="ARBA00022840"/>
    </source>
</evidence>
<dbReference type="InterPro" id="IPR003959">
    <property type="entry name" value="ATPase_AAA_core"/>
</dbReference>
<proteinExistence type="inferred from homology"/>
<sequence>MTAASSAGVWVRATAHGRRTFPARPALPAARGPGARRLGTESGRSARRPRALRCKPPRASTEPSPSTSTPTPTEGGEEDGKSSEVDPQKPNGNGNGLWDRIRWYLAYIFLSPARIVRLLINVSILSFLFKVVPISGVVDMETIVVNVPYSDFMRRVERDQVKSLEVDGNFHTYRIKDEGAELRRMAANYGGKQKVLSLEKIKRINYQTVRPANMQTPYETLLKNDVRFGAPDKRFNKVLTVMSHALAIGIVLAVISRFTGRMGQGGGMRKPRKMIIRQNIKFKDVAGVDEAKEELQEVVEYLRDPGKFTKLGARPPAGLLLVGSPGTGKTLLAKAVAGEANVPFFSIAASEFVELYVGMGASRVRELFTKARKESPAIVFIDEIDAVAKGRDSRLRSMGNDEREQTLNQLLTEMDGFEGNTGVIVLAATNRPDVLDAALLRPGRFDRRITVERPDRIGREQILKVHVNRQKLEMSEDIDLGSIASETIGFTGADLANIVNEAALLAGRKCKDRVEHSDFAEAIERNIAGIEKKRSFLKGREKYIVAVHEAGHAVVGTALNHLMPNLASKVEKLSIIPRSSGALGFTYIPPTDDRALMFETELRGRLAMLMGGRAAEDVEHGVVTTGAMDDIRRATDIAYKIVAEWGLSRSIGPLSVATLATGGQDDGGYAWREQGGALSEQVDREVKELLDGALLVAKDALRENSKMFLDLASTLEEQEKLQGKPLSDKLRRVKISTKLRRFVEKGEIPASAAPE</sequence>
<evidence type="ECO:0000256" key="1">
    <source>
        <dbReference type="ARBA" id="ARBA00001947"/>
    </source>
</evidence>
<dbReference type="GO" id="GO:0004176">
    <property type="term" value="F:ATP-dependent peptidase activity"/>
    <property type="evidence" value="ECO:0007669"/>
    <property type="project" value="InterPro"/>
</dbReference>
<dbReference type="HAMAP" id="MF_01458">
    <property type="entry name" value="FtsH"/>
    <property type="match status" value="1"/>
</dbReference>
<dbReference type="PANTHER" id="PTHR23076:SF49">
    <property type="entry name" value="ATP-DEPENDENT ZINC METALLOPROTEASE FTSH 7, CHLOROPLASTIC"/>
    <property type="match status" value="1"/>
</dbReference>
<reference evidence="17" key="1">
    <citation type="submission" date="2021-01" db="EMBL/GenBank/DDBJ databases">
        <authorList>
            <person name="Corre E."/>
            <person name="Pelletier E."/>
            <person name="Niang G."/>
            <person name="Scheremetjew M."/>
            <person name="Finn R."/>
            <person name="Kale V."/>
            <person name="Holt S."/>
            <person name="Cochrane G."/>
            <person name="Meng A."/>
            <person name="Brown T."/>
            <person name="Cohen L."/>
        </authorList>
    </citation>
    <scope>NUCLEOTIDE SEQUENCE</scope>
    <source>
        <strain evidence="17">CCMP1205</strain>
    </source>
</reference>
<dbReference type="GO" id="GO:0004222">
    <property type="term" value="F:metalloendopeptidase activity"/>
    <property type="evidence" value="ECO:0007669"/>
    <property type="project" value="InterPro"/>
</dbReference>
<keyword evidence="8" id="KW-0547">Nucleotide-binding</keyword>
<evidence type="ECO:0000256" key="12">
    <source>
        <dbReference type="ARBA" id="ARBA00022989"/>
    </source>
</evidence>
<protein>
    <recommendedName>
        <fullName evidence="16">AAA+ ATPase domain-containing protein</fullName>
    </recommendedName>
</protein>
<dbReference type="InterPro" id="IPR000642">
    <property type="entry name" value="Peptidase_M41"/>
</dbReference>
<dbReference type="GO" id="GO:0006508">
    <property type="term" value="P:proteolysis"/>
    <property type="evidence" value="ECO:0007669"/>
    <property type="project" value="UniProtKB-KW"/>
</dbReference>
<dbReference type="Gene3D" id="1.10.8.60">
    <property type="match status" value="1"/>
</dbReference>
<dbReference type="GO" id="GO:0009535">
    <property type="term" value="C:chloroplast thylakoid membrane"/>
    <property type="evidence" value="ECO:0007669"/>
    <property type="project" value="TreeGrafter"/>
</dbReference>
<dbReference type="PROSITE" id="PS00674">
    <property type="entry name" value="AAA"/>
    <property type="match status" value="1"/>
</dbReference>
<keyword evidence="10" id="KW-0862">Zinc</keyword>
<dbReference type="FunFam" id="3.40.50.300:FF:000001">
    <property type="entry name" value="ATP-dependent zinc metalloprotease FtsH"/>
    <property type="match status" value="1"/>
</dbReference>
<feature type="compositionally biased region" description="Basic and acidic residues" evidence="15">
    <location>
        <begin position="78"/>
        <end position="87"/>
    </location>
</feature>
<feature type="compositionally biased region" description="Low complexity" evidence="15">
    <location>
        <begin position="60"/>
        <end position="74"/>
    </location>
</feature>
<keyword evidence="11" id="KW-0067">ATP-binding</keyword>
<evidence type="ECO:0000259" key="16">
    <source>
        <dbReference type="SMART" id="SM00382"/>
    </source>
</evidence>
<comment type="cofactor">
    <cofactor evidence="1">
        <name>Zn(2+)</name>
        <dbReference type="ChEBI" id="CHEBI:29105"/>
    </cofactor>
</comment>
<feature type="compositionally biased region" description="Basic residues" evidence="15">
    <location>
        <begin position="45"/>
        <end position="56"/>
    </location>
</feature>
<dbReference type="EMBL" id="HBHL01003236">
    <property type="protein sequence ID" value="CAD9713168.1"/>
    <property type="molecule type" value="Transcribed_RNA"/>
</dbReference>
<keyword evidence="12" id="KW-1133">Transmembrane helix</keyword>
<keyword evidence="9" id="KW-0378">Hydrolase</keyword>
<dbReference type="FunFam" id="1.10.8.60:FF:000001">
    <property type="entry name" value="ATP-dependent zinc metalloprotease FtsH"/>
    <property type="match status" value="1"/>
</dbReference>
<comment type="similarity">
    <text evidence="3">In the C-terminal section; belongs to the peptidase M41 family.</text>
</comment>
<dbReference type="GO" id="GO:0010304">
    <property type="term" value="P:PSII associated light-harvesting complex II catabolic process"/>
    <property type="evidence" value="ECO:0007669"/>
    <property type="project" value="UniProtKB-ARBA"/>
</dbReference>
<dbReference type="CDD" id="cd19501">
    <property type="entry name" value="RecA-like_FtsH"/>
    <property type="match status" value="1"/>
</dbReference>
<accession>A0A7S2SYG5</accession>
<evidence type="ECO:0000256" key="4">
    <source>
        <dbReference type="ARBA" id="ARBA00010550"/>
    </source>
</evidence>
<dbReference type="NCBIfam" id="TIGR01241">
    <property type="entry name" value="FtsH_fam"/>
    <property type="match status" value="1"/>
</dbReference>
<dbReference type="Pfam" id="PF00004">
    <property type="entry name" value="AAA"/>
    <property type="match status" value="1"/>
</dbReference>
<keyword evidence="14" id="KW-0472">Membrane</keyword>
<dbReference type="InterPro" id="IPR005936">
    <property type="entry name" value="FtsH"/>
</dbReference>
<keyword evidence="13" id="KW-0482">Metalloprotease</keyword>
<evidence type="ECO:0000256" key="13">
    <source>
        <dbReference type="ARBA" id="ARBA00023049"/>
    </source>
</evidence>
<dbReference type="Pfam" id="PF17862">
    <property type="entry name" value="AAA_lid_3"/>
    <property type="match status" value="1"/>
</dbReference>
<keyword evidence="5" id="KW-0645">Protease</keyword>
<evidence type="ECO:0000313" key="17">
    <source>
        <dbReference type="EMBL" id="CAD9713168.1"/>
    </source>
</evidence>
<keyword evidence="6" id="KW-0812">Transmembrane</keyword>
<name>A0A7S2SYG5_9CHLO</name>
<dbReference type="Pfam" id="PF01434">
    <property type="entry name" value="Peptidase_M41"/>
    <property type="match status" value="1"/>
</dbReference>